<feature type="transmembrane region" description="Helical" evidence="1">
    <location>
        <begin position="17"/>
        <end position="39"/>
    </location>
</feature>
<reference evidence="2 3" key="1">
    <citation type="submission" date="2017-06" db="EMBL/GenBank/DDBJ databases">
        <authorList>
            <person name="Kim H.J."/>
            <person name="Triplett B.A."/>
        </authorList>
    </citation>
    <scope>NUCLEOTIDE SEQUENCE [LARGE SCALE GENOMIC DNA]</scope>
    <source>
        <strain evidence="2 3">CGMCC 4.5593</strain>
    </source>
</reference>
<dbReference type="RefSeq" id="WP_089255487.1">
    <property type="nucleotide sequence ID" value="NZ_FZPH01000027.1"/>
</dbReference>
<proteinExistence type="predicted"/>
<name>A0A239PGU7_9ACTN</name>
<feature type="transmembrane region" description="Helical" evidence="1">
    <location>
        <begin position="90"/>
        <end position="107"/>
    </location>
</feature>
<protein>
    <submittedName>
        <fullName evidence="2">Uncharacterized membrane protein YoaK, UPF0700 family</fullName>
    </submittedName>
</protein>
<keyword evidence="1" id="KW-1133">Transmembrane helix</keyword>
<keyword evidence="3" id="KW-1185">Reference proteome</keyword>
<gene>
    <name evidence="2" type="ORF">SAMN05421812_12726</name>
</gene>
<keyword evidence="1" id="KW-0812">Transmembrane</keyword>
<dbReference type="InterPro" id="IPR010699">
    <property type="entry name" value="DUF1275"/>
</dbReference>
<dbReference type="PANTHER" id="PTHR37314">
    <property type="entry name" value="SLR0142 PROTEIN"/>
    <property type="match status" value="1"/>
</dbReference>
<feature type="transmembrane region" description="Helical" evidence="1">
    <location>
        <begin position="59"/>
        <end position="78"/>
    </location>
</feature>
<dbReference type="Pfam" id="PF06912">
    <property type="entry name" value="DUF1275"/>
    <property type="match status" value="1"/>
</dbReference>
<feature type="transmembrane region" description="Helical" evidence="1">
    <location>
        <begin position="113"/>
        <end position="134"/>
    </location>
</feature>
<evidence type="ECO:0000313" key="3">
    <source>
        <dbReference type="Proteomes" id="UP000198362"/>
    </source>
</evidence>
<feature type="transmembrane region" description="Helical" evidence="1">
    <location>
        <begin position="189"/>
        <end position="206"/>
    </location>
</feature>
<accession>A0A239PGU7</accession>
<feature type="transmembrane region" description="Helical" evidence="1">
    <location>
        <begin position="164"/>
        <end position="183"/>
    </location>
</feature>
<dbReference type="EMBL" id="FZPH01000027">
    <property type="protein sequence ID" value="SNT65818.1"/>
    <property type="molecule type" value="Genomic_DNA"/>
</dbReference>
<evidence type="ECO:0000256" key="1">
    <source>
        <dbReference type="SAM" id="Phobius"/>
    </source>
</evidence>
<dbReference type="AlphaFoldDB" id="A0A239PGU7"/>
<dbReference type="OrthoDB" id="3404147at2"/>
<dbReference type="PANTHER" id="PTHR37314:SF4">
    <property type="entry name" value="UPF0700 TRANSMEMBRANE PROTEIN YOAK"/>
    <property type="match status" value="1"/>
</dbReference>
<evidence type="ECO:0000313" key="2">
    <source>
        <dbReference type="EMBL" id="SNT65818.1"/>
    </source>
</evidence>
<sequence>MVLAGLARRGGRRVTPLSLAACAGAVDVVAFAGLGGAFASVVTGNLVVAGLGIGTADNHVFATPAVAVAGYSAGVLWAQATPRWRWPAHLVVELALLGALTAGWAATDGRPGPTTSLLLLATAGVAMGTQSVVAHRMHEATTYLTGTLTGALHDLVAGQRGRRAAALGQLAALASGAAVAAVLFQTARWSVPLLAIGLLLLAIAAFHRR</sequence>
<organism evidence="2 3">
    <name type="scientific">Asanoa hainanensis</name>
    <dbReference type="NCBI Taxonomy" id="560556"/>
    <lineage>
        <taxon>Bacteria</taxon>
        <taxon>Bacillati</taxon>
        <taxon>Actinomycetota</taxon>
        <taxon>Actinomycetes</taxon>
        <taxon>Micromonosporales</taxon>
        <taxon>Micromonosporaceae</taxon>
        <taxon>Asanoa</taxon>
    </lineage>
</organism>
<keyword evidence="1" id="KW-0472">Membrane</keyword>
<dbReference type="Proteomes" id="UP000198362">
    <property type="component" value="Unassembled WGS sequence"/>
</dbReference>